<evidence type="ECO:0000313" key="1">
    <source>
        <dbReference type="EMBL" id="SVC82427.1"/>
    </source>
</evidence>
<feature type="non-terminal residue" evidence="1">
    <location>
        <position position="60"/>
    </location>
</feature>
<sequence>MVLSGEDSGNSRLQEKNPALSLFVGPLVIFRNLKENTNLLWNFIQRDIRLKYRNSMMGYF</sequence>
<dbReference type="EMBL" id="UINC01113060">
    <property type="protein sequence ID" value="SVC82427.1"/>
    <property type="molecule type" value="Genomic_DNA"/>
</dbReference>
<name>A0A382QBK5_9ZZZZ</name>
<organism evidence="1">
    <name type="scientific">marine metagenome</name>
    <dbReference type="NCBI Taxonomy" id="408172"/>
    <lineage>
        <taxon>unclassified sequences</taxon>
        <taxon>metagenomes</taxon>
        <taxon>ecological metagenomes</taxon>
    </lineage>
</organism>
<protein>
    <submittedName>
        <fullName evidence="1">Uncharacterized protein</fullName>
    </submittedName>
</protein>
<reference evidence="1" key="1">
    <citation type="submission" date="2018-05" db="EMBL/GenBank/DDBJ databases">
        <authorList>
            <person name="Lanie J.A."/>
            <person name="Ng W.-L."/>
            <person name="Kazmierczak K.M."/>
            <person name="Andrzejewski T.M."/>
            <person name="Davidsen T.M."/>
            <person name="Wayne K.J."/>
            <person name="Tettelin H."/>
            <person name="Glass J.I."/>
            <person name="Rusch D."/>
            <person name="Podicherti R."/>
            <person name="Tsui H.-C.T."/>
            <person name="Winkler M.E."/>
        </authorList>
    </citation>
    <scope>NUCLEOTIDE SEQUENCE</scope>
</reference>
<accession>A0A382QBK5</accession>
<proteinExistence type="predicted"/>
<gene>
    <name evidence="1" type="ORF">METZ01_LOCUS335281</name>
</gene>
<dbReference type="AlphaFoldDB" id="A0A382QBK5"/>